<dbReference type="RefSeq" id="WP_089064701.1">
    <property type="nucleotide sequence ID" value="NZ_CP022316.1"/>
</dbReference>
<accession>A0A220UBQ8</accession>
<dbReference type="EMBL" id="CP022316">
    <property type="protein sequence ID" value="ASK65460.1"/>
    <property type="molecule type" value="Genomic_DNA"/>
</dbReference>
<reference evidence="2" key="1">
    <citation type="submission" date="2017-07" db="EMBL/GenBank/DDBJ databases">
        <title>Brachybacterium sp. VR2415.</title>
        <authorList>
            <person name="Tak E.J."/>
            <person name="Bae J.-W."/>
        </authorList>
    </citation>
    <scope>NUCLEOTIDE SEQUENCE [LARGE SCALE GENOMIC DNA]</scope>
    <source>
        <strain evidence="2">VR2415</strain>
    </source>
</reference>
<name>A0A220UBQ8_9MICO</name>
<keyword evidence="2" id="KW-1185">Reference proteome</keyword>
<dbReference type="AlphaFoldDB" id="A0A220UBQ8"/>
<dbReference type="KEGG" id="brv:CFK39_06010"/>
<dbReference type="Proteomes" id="UP000198398">
    <property type="component" value="Chromosome"/>
</dbReference>
<gene>
    <name evidence="1" type="ORF">CFK39_06010</name>
</gene>
<protein>
    <recommendedName>
        <fullName evidence="3">Polyketide cyclase / dehydrase and lipid transport</fullName>
    </recommendedName>
</protein>
<sequence>MNGTRSVDPVPEGTALTVVGGRRTIDPLVARFFAERGWSAHERGSGRFIVETGSLRRTVLLGAFAGSRFRLTALIELLEPLQPPRGADAPETVEVRYRWGAGAGRALGGSIGRARAARRHRETSLALERYLGAAGHSVHARPL</sequence>
<dbReference type="OrthoDB" id="4794384at2"/>
<proteinExistence type="predicted"/>
<evidence type="ECO:0000313" key="1">
    <source>
        <dbReference type="EMBL" id="ASK65460.1"/>
    </source>
</evidence>
<organism evidence="1 2">
    <name type="scientific">Brachybacterium avium</name>
    <dbReference type="NCBI Taxonomy" id="2017485"/>
    <lineage>
        <taxon>Bacteria</taxon>
        <taxon>Bacillati</taxon>
        <taxon>Actinomycetota</taxon>
        <taxon>Actinomycetes</taxon>
        <taxon>Micrococcales</taxon>
        <taxon>Dermabacteraceae</taxon>
        <taxon>Brachybacterium</taxon>
    </lineage>
</organism>
<evidence type="ECO:0008006" key="3">
    <source>
        <dbReference type="Google" id="ProtNLM"/>
    </source>
</evidence>
<evidence type="ECO:0000313" key="2">
    <source>
        <dbReference type="Proteomes" id="UP000198398"/>
    </source>
</evidence>